<protein>
    <submittedName>
        <fullName evidence="2">Uncharacterized protein</fullName>
    </submittedName>
</protein>
<organism evidence="2 3">
    <name type="scientific">Paramecium sonneborni</name>
    <dbReference type="NCBI Taxonomy" id="65129"/>
    <lineage>
        <taxon>Eukaryota</taxon>
        <taxon>Sar</taxon>
        <taxon>Alveolata</taxon>
        <taxon>Ciliophora</taxon>
        <taxon>Intramacronucleata</taxon>
        <taxon>Oligohymenophorea</taxon>
        <taxon>Peniculida</taxon>
        <taxon>Parameciidae</taxon>
        <taxon>Paramecium</taxon>
    </lineage>
</organism>
<accession>A0A8S1RDU0</accession>
<sequence length="690" mass="82871">MDQQHQQHYSTIECVVSERLTSRGRSQTKDTIQVLSPKQNIVYVKRQPQQIITTTQAPIRTETIVKPIIQQVQKVQVVDNREEVEYYKSKCLIYEKQISELNIEVTRLRSNPTIQEKITYVEDSHKVAELERQLLIYQTEVNKKTSLLKEITIEIETLKIKNTQITSQLVYFQQQNSDFDKLKKTQIDSEQFYQNEIQRLNILVQQSQAQLQQLQATLLDSKKYEQLYIQLQQTQTTLTNELERCTQVLKIKQEEFENTKIQFIKDLEIQSLRLKEFDRDNKELKQKEYSIQQQFERLNKEYQDLSDRYNIDIRSKNDEITRLTTVTQTLQLTFQDTSKFSEYEHRSKLQSEEIQLLNQKIRIKQDEIDKCKLQLHQYNLQLQEYTKYIEFESRYRSIQQEYERINNTLRLKIEENDNLRSCISKLQLTISDKYKSNDYENKIALLSQEIERLHQSLKSRQDENDRLRQDFHSLQQSQSDQQQLTVLNSEIDRLNTQLKNKSEELEKYRCNLNQFQYNESQRLKDLEQKNVVYSNEIDRLSNLVRVKINESEQYKQELVKLRDQSSKFNQMYNDNEKLTSLIRTLQDELDQLKRKQKLDESHQYNEKIQVLIQELDSWKTQFITQNREFHKNQELLILAQAELDSLKNKRTSTLKTEQYTDSNNENKIEFKKNHTPQPSYILGILNTKNA</sequence>
<evidence type="ECO:0000313" key="3">
    <source>
        <dbReference type="Proteomes" id="UP000692954"/>
    </source>
</evidence>
<name>A0A8S1RDU0_9CILI</name>
<dbReference type="OrthoDB" id="301873at2759"/>
<keyword evidence="3" id="KW-1185">Reference proteome</keyword>
<feature type="coiled-coil region" evidence="1">
    <location>
        <begin position="267"/>
        <end position="301"/>
    </location>
</feature>
<comment type="caution">
    <text evidence="2">The sequence shown here is derived from an EMBL/GenBank/DDBJ whole genome shotgun (WGS) entry which is preliminary data.</text>
</comment>
<dbReference type="AlphaFoldDB" id="A0A8S1RDU0"/>
<reference evidence="2" key="1">
    <citation type="submission" date="2021-01" db="EMBL/GenBank/DDBJ databases">
        <authorList>
            <consortium name="Genoscope - CEA"/>
            <person name="William W."/>
        </authorList>
    </citation>
    <scope>NUCLEOTIDE SEQUENCE</scope>
</reference>
<gene>
    <name evidence="2" type="ORF">PSON_ATCC_30995.1.T1600015</name>
</gene>
<proteinExistence type="predicted"/>
<dbReference type="Proteomes" id="UP000692954">
    <property type="component" value="Unassembled WGS sequence"/>
</dbReference>
<evidence type="ECO:0000256" key="1">
    <source>
        <dbReference type="SAM" id="Coils"/>
    </source>
</evidence>
<keyword evidence="1" id="KW-0175">Coiled coil</keyword>
<dbReference type="EMBL" id="CAJJDN010000160">
    <property type="protein sequence ID" value="CAD8125553.1"/>
    <property type="molecule type" value="Genomic_DNA"/>
</dbReference>
<feature type="coiled-coil region" evidence="1">
    <location>
        <begin position="148"/>
        <end position="217"/>
    </location>
</feature>
<evidence type="ECO:0000313" key="2">
    <source>
        <dbReference type="EMBL" id="CAD8125553.1"/>
    </source>
</evidence>
<feature type="coiled-coil region" evidence="1">
    <location>
        <begin position="354"/>
        <end position="602"/>
    </location>
</feature>